<proteinExistence type="predicted"/>
<keyword evidence="2" id="KW-1185">Reference proteome</keyword>
<evidence type="ECO:0000313" key="2">
    <source>
        <dbReference type="Proteomes" id="UP001207468"/>
    </source>
</evidence>
<reference evidence="1" key="1">
    <citation type="submission" date="2021-03" db="EMBL/GenBank/DDBJ databases">
        <title>Evolutionary priming and transition to the ectomycorrhizal habit in an iconic lineage of mushroom-forming fungi: is preadaptation a requirement?</title>
        <authorList>
            <consortium name="DOE Joint Genome Institute"/>
            <person name="Looney B.P."/>
            <person name="Miyauchi S."/>
            <person name="Morin E."/>
            <person name="Drula E."/>
            <person name="Courty P.E."/>
            <person name="Chicoki N."/>
            <person name="Fauchery L."/>
            <person name="Kohler A."/>
            <person name="Kuo A."/>
            <person name="LaButti K."/>
            <person name="Pangilinan J."/>
            <person name="Lipzen A."/>
            <person name="Riley R."/>
            <person name="Andreopoulos W."/>
            <person name="He G."/>
            <person name="Johnson J."/>
            <person name="Barry K.W."/>
            <person name="Grigoriev I.V."/>
            <person name="Nagy L."/>
            <person name="Hibbett D."/>
            <person name="Henrissat B."/>
            <person name="Matheny P.B."/>
            <person name="Labbe J."/>
            <person name="Martin A.F."/>
        </authorList>
    </citation>
    <scope>NUCLEOTIDE SEQUENCE</scope>
    <source>
        <strain evidence="1">BPL698</strain>
    </source>
</reference>
<evidence type="ECO:0000313" key="1">
    <source>
        <dbReference type="EMBL" id="KAI9454519.1"/>
    </source>
</evidence>
<organism evidence="1 2">
    <name type="scientific">Russula earlei</name>
    <dbReference type="NCBI Taxonomy" id="71964"/>
    <lineage>
        <taxon>Eukaryota</taxon>
        <taxon>Fungi</taxon>
        <taxon>Dikarya</taxon>
        <taxon>Basidiomycota</taxon>
        <taxon>Agaricomycotina</taxon>
        <taxon>Agaricomycetes</taxon>
        <taxon>Russulales</taxon>
        <taxon>Russulaceae</taxon>
        <taxon>Russula</taxon>
    </lineage>
</organism>
<protein>
    <submittedName>
        <fullName evidence="1">Uncharacterized protein</fullName>
    </submittedName>
</protein>
<dbReference type="Proteomes" id="UP001207468">
    <property type="component" value="Unassembled WGS sequence"/>
</dbReference>
<sequence length="461" mass="49990">MSGISTLKQSFKGDIVTPEDEGYTEAIARWATNAERRARVVAFVKDTHDVVLALDYARKNGLQVAVRCGGHAPSGPSSAEDGVVIDLSRHLNYAVVDPEKRTVRVGGGTLCSTVDKEAIQHGLATVTASTNHVGYLLGGGYGLLTGQHGLAIDNLLQATIVTANGTVLTLSEEENADLFWGIRGGGSNFGVCTEYVLKLHPQRRTVFAGIVIFPPNVLDDLSNVLRQWWATIKDNEGLLQILGKDRSGNDAIIISLFYNGSEDEGRKNYQKLFDLKPVFDGTSEVPFETLNTVASAILTHGNNYHLDGVLQSDGPQPEVTKSIFKKAPGNKLEHSYLFEYVSQRITAAVPEDATAYPRSNRTASLAILKWAPETAKHAARELASIAAEAEARVSGGNVRTYGNISSETEAKTTVDGVQVLDDSNSRVLFGPNYSRLQRLKAKYDPDNVFSKWFAITPNPDA</sequence>
<dbReference type="EMBL" id="JAGFNK010000271">
    <property type="protein sequence ID" value="KAI9454519.1"/>
    <property type="molecule type" value="Genomic_DNA"/>
</dbReference>
<gene>
    <name evidence="1" type="ORF">F5148DRAFT_1229171</name>
</gene>
<comment type="caution">
    <text evidence="1">The sequence shown here is derived from an EMBL/GenBank/DDBJ whole genome shotgun (WGS) entry which is preliminary data.</text>
</comment>
<accession>A0ACC0TZC0</accession>
<name>A0ACC0TZC0_9AGAM</name>